<keyword evidence="2" id="KW-1185">Reference proteome</keyword>
<organism evidence="1 2">
    <name type="scientific">Cirrhinus mrigala</name>
    <name type="common">Mrigala</name>
    <dbReference type="NCBI Taxonomy" id="683832"/>
    <lineage>
        <taxon>Eukaryota</taxon>
        <taxon>Metazoa</taxon>
        <taxon>Chordata</taxon>
        <taxon>Craniata</taxon>
        <taxon>Vertebrata</taxon>
        <taxon>Euteleostomi</taxon>
        <taxon>Actinopterygii</taxon>
        <taxon>Neopterygii</taxon>
        <taxon>Teleostei</taxon>
        <taxon>Ostariophysi</taxon>
        <taxon>Cypriniformes</taxon>
        <taxon>Cyprinidae</taxon>
        <taxon>Labeoninae</taxon>
        <taxon>Labeonini</taxon>
        <taxon>Cirrhinus</taxon>
    </lineage>
</organism>
<gene>
    <name evidence="1" type="ORF">M9458_009456</name>
</gene>
<proteinExistence type="predicted"/>
<feature type="non-terminal residue" evidence="1">
    <location>
        <position position="1"/>
    </location>
</feature>
<accession>A0ABD0RBI8</accession>
<name>A0ABD0RBI8_CIRMR</name>
<sequence length="55" mass="5886">TGLLLGLSGELHWESLPVGERATMFLIPIATPVSTEDSLSTILERHCKLDAPGVL</sequence>
<reference evidence="1 2" key="1">
    <citation type="submission" date="2024-05" db="EMBL/GenBank/DDBJ databases">
        <title>Genome sequencing and assembly of Indian major carp, Cirrhinus mrigala (Hamilton, 1822).</title>
        <authorList>
            <person name="Mohindra V."/>
            <person name="Chowdhury L.M."/>
            <person name="Lal K."/>
            <person name="Jena J.K."/>
        </authorList>
    </citation>
    <scope>NUCLEOTIDE SEQUENCE [LARGE SCALE GENOMIC DNA]</scope>
    <source>
        <strain evidence="1">CM1030</strain>
        <tissue evidence="1">Blood</tissue>
    </source>
</reference>
<evidence type="ECO:0000313" key="1">
    <source>
        <dbReference type="EMBL" id="KAL0195884.1"/>
    </source>
</evidence>
<dbReference type="Proteomes" id="UP001529510">
    <property type="component" value="Unassembled WGS sequence"/>
</dbReference>
<feature type="non-terminal residue" evidence="1">
    <location>
        <position position="55"/>
    </location>
</feature>
<evidence type="ECO:0000313" key="2">
    <source>
        <dbReference type="Proteomes" id="UP001529510"/>
    </source>
</evidence>
<dbReference type="EMBL" id="JAMKFB020000004">
    <property type="protein sequence ID" value="KAL0195884.1"/>
    <property type="molecule type" value="Genomic_DNA"/>
</dbReference>
<dbReference type="AlphaFoldDB" id="A0ABD0RBI8"/>
<comment type="caution">
    <text evidence="1">The sequence shown here is derived from an EMBL/GenBank/DDBJ whole genome shotgun (WGS) entry which is preliminary data.</text>
</comment>
<protein>
    <submittedName>
        <fullName evidence="1">Uncharacterized protein</fullName>
    </submittedName>
</protein>